<feature type="domain" description="LEM" evidence="18">
    <location>
        <begin position="5"/>
        <end position="49"/>
    </location>
</feature>
<comment type="function">
    <text evidence="13">Involved in mitotic nuclear envelope reassembly by promoting dephosphorylation of BAF/BANF1 during mitotic exit. Coordinates the control of BAF/BANF1 dephosphorylation by inhibiting VRK1 kinase and promoting dephosphorylation of BAF/BANF1 by protein phosphatase 2A (PP2A), thereby facilitating nuclear envelope assembly. May regulate nuclear localization of VRK1 in non-dividing cells. It is unclear whether it acts as a real PP2A regulatory subunit or whether it is involved in recruitment of the PP2A complex. Involved in brain development.</text>
</comment>
<feature type="compositionally biased region" description="Basic and acidic residues" evidence="17">
    <location>
        <begin position="813"/>
        <end position="827"/>
    </location>
</feature>
<comment type="subcellular location">
    <subcellularLocation>
        <location evidence="1">Endoplasmic reticulum membrane</location>
        <topology evidence="1">Single-pass type III membrane protein</topology>
    </subcellularLocation>
</comment>
<dbReference type="GO" id="GO:0005789">
    <property type="term" value="C:endoplasmic reticulum membrane"/>
    <property type="evidence" value="ECO:0007669"/>
    <property type="project" value="UniProtKB-SubCell"/>
</dbReference>
<keyword evidence="5" id="KW-0812">Transmembrane</keyword>
<dbReference type="Proteomes" id="UP000694395">
    <property type="component" value="Chromosome 6"/>
</dbReference>
<evidence type="ECO:0000256" key="17">
    <source>
        <dbReference type="SAM" id="MobiDB-lite"/>
    </source>
</evidence>
<dbReference type="GO" id="GO:0051301">
    <property type="term" value="P:cell division"/>
    <property type="evidence" value="ECO:0007669"/>
    <property type="project" value="UniProtKB-KW"/>
</dbReference>
<dbReference type="AlphaFoldDB" id="A0A8C7V534"/>
<keyword evidence="20" id="KW-1185">Reference proteome</keyword>
<evidence type="ECO:0000313" key="19">
    <source>
        <dbReference type="Ensembl" id="ENSOMYP00000106522.2"/>
    </source>
</evidence>
<dbReference type="InterPro" id="IPR011015">
    <property type="entry name" value="LEM/LEM-like_dom_sf"/>
</dbReference>
<keyword evidence="8" id="KW-0735">Signal-anchor</keyword>
<dbReference type="GO" id="GO:0007399">
    <property type="term" value="P:nervous system development"/>
    <property type="evidence" value="ECO:0007669"/>
    <property type="project" value="UniProtKB-ARBA"/>
</dbReference>
<evidence type="ECO:0000256" key="11">
    <source>
        <dbReference type="ARBA" id="ARBA00023136"/>
    </source>
</evidence>
<dbReference type="InterPro" id="IPR056237">
    <property type="entry name" value="ANKLE2_3rd"/>
</dbReference>
<dbReference type="Gene3D" id="1.10.720.40">
    <property type="match status" value="1"/>
</dbReference>
<keyword evidence="3" id="KW-0597">Phosphoprotein</keyword>
<feature type="region of interest" description="Disordered" evidence="17">
    <location>
        <begin position="48"/>
        <end position="99"/>
    </location>
</feature>
<dbReference type="InterPro" id="IPR003887">
    <property type="entry name" value="LEM_dom"/>
</dbReference>
<feature type="compositionally biased region" description="Polar residues" evidence="17">
    <location>
        <begin position="849"/>
        <end position="866"/>
    </location>
</feature>
<evidence type="ECO:0000256" key="3">
    <source>
        <dbReference type="ARBA" id="ARBA00022553"/>
    </source>
</evidence>
<dbReference type="Ensembl" id="ENSOMYT00000115417.2">
    <property type="protein sequence ID" value="ENSOMYP00000106522.2"/>
    <property type="gene ID" value="ENSOMYG00000047668.2"/>
</dbReference>
<organism evidence="19 20">
    <name type="scientific">Oncorhynchus mykiss</name>
    <name type="common">Rainbow trout</name>
    <name type="synonym">Salmo gairdneri</name>
    <dbReference type="NCBI Taxonomy" id="8022"/>
    <lineage>
        <taxon>Eukaryota</taxon>
        <taxon>Metazoa</taxon>
        <taxon>Chordata</taxon>
        <taxon>Craniata</taxon>
        <taxon>Vertebrata</taxon>
        <taxon>Euteleostomi</taxon>
        <taxon>Actinopterygii</taxon>
        <taxon>Neopterygii</taxon>
        <taxon>Teleostei</taxon>
        <taxon>Protacanthopterygii</taxon>
        <taxon>Salmoniformes</taxon>
        <taxon>Salmonidae</taxon>
        <taxon>Salmoninae</taxon>
        <taxon>Oncorhynchus</taxon>
    </lineage>
</organism>
<evidence type="ECO:0000256" key="14">
    <source>
        <dbReference type="ARBA" id="ARBA00063367"/>
    </source>
</evidence>
<feature type="compositionally biased region" description="Polar residues" evidence="17">
    <location>
        <begin position="88"/>
        <end position="98"/>
    </location>
</feature>
<evidence type="ECO:0000256" key="12">
    <source>
        <dbReference type="ARBA" id="ARBA00023306"/>
    </source>
</evidence>
<evidence type="ECO:0000256" key="7">
    <source>
        <dbReference type="ARBA" id="ARBA00022824"/>
    </source>
</evidence>
<reference evidence="19" key="1">
    <citation type="submission" date="2020-07" db="EMBL/GenBank/DDBJ databases">
        <title>A long reads based de novo assembly of the rainbow trout Arlee double haploid line genome.</title>
        <authorList>
            <person name="Gao G."/>
            <person name="Palti Y."/>
        </authorList>
    </citation>
    <scope>NUCLEOTIDE SEQUENCE [LARGE SCALE GENOMIC DNA]</scope>
</reference>
<reference evidence="19" key="3">
    <citation type="submission" date="2025-09" db="UniProtKB">
        <authorList>
            <consortium name="Ensembl"/>
        </authorList>
    </citation>
    <scope>IDENTIFICATION</scope>
</reference>
<feature type="compositionally biased region" description="Low complexity" evidence="17">
    <location>
        <begin position="877"/>
        <end position="888"/>
    </location>
</feature>
<dbReference type="Pfam" id="PF12796">
    <property type="entry name" value="Ank_2"/>
    <property type="match status" value="1"/>
</dbReference>
<name>A0A8C7V534_ONCMY</name>
<evidence type="ECO:0000256" key="10">
    <source>
        <dbReference type="ARBA" id="ARBA00023043"/>
    </source>
</evidence>
<feature type="region of interest" description="Disordered" evidence="17">
    <location>
        <begin position="813"/>
        <end position="888"/>
    </location>
</feature>
<feature type="region of interest" description="Disordered" evidence="17">
    <location>
        <begin position="722"/>
        <end position="743"/>
    </location>
</feature>
<evidence type="ECO:0000256" key="9">
    <source>
        <dbReference type="ARBA" id="ARBA00022989"/>
    </source>
</evidence>
<evidence type="ECO:0000256" key="13">
    <source>
        <dbReference type="ARBA" id="ARBA00056222"/>
    </source>
</evidence>
<sequence>MEAVLRGLRGLSADELREEFTRADLKCGPITATTRAIFERKLARVLTEAEGSSSATDTDSSSNATTTGPGSSAKAASAAGQAKPVPSCATTSTPTGTDSLKVVSDEVDFGYGMGLNPPEEEELGLTVKSRTPCNIGVEDPGSQSKAETPSKTAQMSPTFFYGVCPLWDDVLATNERSHVYGDKKEALQAVKMMKGARFKAFSNREDAEKFAKGISDYYPSPSKFAPCVSPVVPGLVFCKDNVPVVEVDAINRERANSFKSPRCQDLTAKLRKAVEKGDVVAFSELVWSNPRYLIGSGDNPTVVQEGCRYNVMHVAAKENEPGIAQLLLETLENPDFMRLMYPDDLEAMMQKRIRYIVDLYLNTPDKAGFETPLHFACKFGCPEVVNVLCSHPDTDKNCKNKYDQKPSDVICERKNKTQEVKQKICDYLEGKFTASQSHDLPFPILPYLPNNTFSSVTDRCYIRLLRAIDNSSQPVIDAPWSPEPSESLPRSLAPRLTRSPMDPVMAVRAFAGPLSPSKADEFRRVWKTPPRDRAGYFQHILKSDPDRGAERVGRDLARELGHPWAEYWDFLDSFTDLSSADGLRKLEEYLNKKDFSQRAHEEAGENVISNRFRTPSPGKPKKFCNSISVGAFLDEGDDVSLEEIKNRQNAALTNFSSACSKDSLAGAVGGLALHEFHILPVSHHGADDLIETAAERDLLCSSVSESLLSPVCNNGLCPSTGAERTHNGDKGSPRTSSSPSHLLSPISNLMVEFERMSLQDGLDSLTRERRSSGGNREGLSRGELAAGVGRLTLGGNSNEDYLFERGCSLEPGDRERRVREGEVEDRASGGSGSSEEYFTAEESLEALGQRTSGPGTVSGRTLCSRSKSWDHGGRDLSSSGSSSSYTSLDNSHEFLARTPPRFRRGLFIEGDSPTKLDREVLSAIEVIDIDPSKFPSIQKWKSTMQTYTSSDMQSWPSPVAVKSSARVHRASPLTHGSPVSSLLSPAGGRFSPARHTGSPDFTSTSRYSPAHASYTQRIRLRHINDTPPLPPGQKR</sequence>
<feature type="compositionally biased region" description="Basic and acidic residues" evidence="17">
    <location>
        <begin position="723"/>
        <end position="732"/>
    </location>
</feature>
<dbReference type="PANTHER" id="PTHR12349:SF4">
    <property type="entry name" value="ANKYRIN REPEAT AND LEM DOMAIN-CONTAINING PROTEIN 2"/>
    <property type="match status" value="1"/>
</dbReference>
<evidence type="ECO:0000256" key="8">
    <source>
        <dbReference type="ARBA" id="ARBA00022968"/>
    </source>
</evidence>
<dbReference type="InterPro" id="IPR011320">
    <property type="entry name" value="RNase_H1_N"/>
</dbReference>
<proteinExistence type="inferred from homology"/>
<keyword evidence="4" id="KW-0132">Cell division</keyword>
<evidence type="ECO:0000256" key="2">
    <source>
        <dbReference type="ARBA" id="ARBA00007597"/>
    </source>
</evidence>
<dbReference type="Pfam" id="PF24567">
    <property type="entry name" value="ANKLE2_3rd"/>
    <property type="match status" value="1"/>
</dbReference>
<dbReference type="GeneTree" id="ENSGT00390000016767"/>
<evidence type="ECO:0000256" key="1">
    <source>
        <dbReference type="ARBA" id="ARBA00004643"/>
    </source>
</evidence>
<dbReference type="SUPFAM" id="SSF48403">
    <property type="entry name" value="Ankyrin repeat"/>
    <property type="match status" value="1"/>
</dbReference>
<dbReference type="GO" id="GO:0051721">
    <property type="term" value="F:protein phosphatase 2A binding"/>
    <property type="evidence" value="ECO:0007669"/>
    <property type="project" value="TreeGrafter"/>
</dbReference>
<dbReference type="PANTHER" id="PTHR12349">
    <property type="entry name" value="ANKYRIN REPEAT AND LEM DOMAIN-CONTAINING PROTEIN 2"/>
    <property type="match status" value="1"/>
</dbReference>
<keyword evidence="9" id="KW-1133">Transmembrane helix</keyword>
<evidence type="ECO:0000313" key="20">
    <source>
        <dbReference type="Proteomes" id="UP000694395"/>
    </source>
</evidence>
<feature type="compositionally biased region" description="Low complexity" evidence="17">
    <location>
        <begin position="52"/>
        <end position="84"/>
    </location>
</feature>
<keyword evidence="10" id="KW-0040">ANK repeat</keyword>
<keyword evidence="7" id="KW-0256">Endoplasmic reticulum</keyword>
<dbReference type="SMART" id="SM00248">
    <property type="entry name" value="ANK"/>
    <property type="match status" value="2"/>
</dbReference>
<dbReference type="Pfam" id="PF01693">
    <property type="entry name" value="Cauli_VI"/>
    <property type="match status" value="1"/>
</dbReference>
<comment type="similarity">
    <text evidence="2">Belongs to the ANKLE2 family.</text>
</comment>
<evidence type="ECO:0000256" key="16">
    <source>
        <dbReference type="ARBA" id="ARBA00081980"/>
    </source>
</evidence>
<reference evidence="19" key="2">
    <citation type="submission" date="2025-08" db="UniProtKB">
        <authorList>
            <consortium name="Ensembl"/>
        </authorList>
    </citation>
    <scope>IDENTIFICATION</scope>
</reference>
<evidence type="ECO:0000256" key="15">
    <source>
        <dbReference type="ARBA" id="ARBA00074558"/>
    </source>
</evidence>
<keyword evidence="6" id="KW-0498">Mitosis</keyword>
<gene>
    <name evidence="19" type="primary">LOC110525846</name>
</gene>
<feature type="compositionally biased region" description="Low complexity" evidence="17">
    <location>
        <begin position="733"/>
        <end position="743"/>
    </location>
</feature>
<keyword evidence="12" id="KW-0131">Cell cycle</keyword>
<evidence type="ECO:0000256" key="6">
    <source>
        <dbReference type="ARBA" id="ARBA00022776"/>
    </source>
</evidence>
<dbReference type="FunFam" id="1.25.40.20:FF:000072">
    <property type="entry name" value="Ankyrin repeat and LEM domain containing 2"/>
    <property type="match status" value="1"/>
</dbReference>
<dbReference type="Pfam" id="PF03020">
    <property type="entry name" value="LEM"/>
    <property type="match status" value="1"/>
</dbReference>
<dbReference type="FunFam" id="1.10.720.40:FF:000001">
    <property type="entry name" value="LEM domain containing 2, isoform CRA_a"/>
    <property type="match status" value="1"/>
</dbReference>
<dbReference type="InterPro" id="IPR002110">
    <property type="entry name" value="Ankyrin_rpt"/>
</dbReference>
<feature type="region of interest" description="Disordered" evidence="17">
    <location>
        <begin position="966"/>
        <end position="1035"/>
    </location>
</feature>
<dbReference type="Gene3D" id="1.25.40.20">
    <property type="entry name" value="Ankyrin repeat-containing domain"/>
    <property type="match status" value="1"/>
</dbReference>
<dbReference type="InterPro" id="IPR036770">
    <property type="entry name" value="Ankyrin_rpt-contain_sf"/>
</dbReference>
<evidence type="ECO:0000256" key="4">
    <source>
        <dbReference type="ARBA" id="ARBA00022618"/>
    </source>
</evidence>
<evidence type="ECO:0000256" key="5">
    <source>
        <dbReference type="ARBA" id="ARBA00022692"/>
    </source>
</evidence>
<dbReference type="SMART" id="SM00540">
    <property type="entry name" value="LEM"/>
    <property type="match status" value="1"/>
</dbReference>
<keyword evidence="11" id="KW-0472">Membrane</keyword>
<dbReference type="GO" id="GO:0031468">
    <property type="term" value="P:nuclear membrane reassembly"/>
    <property type="evidence" value="ECO:0007669"/>
    <property type="project" value="UniProtKB-ARBA"/>
</dbReference>
<dbReference type="SUPFAM" id="SSF63451">
    <property type="entry name" value="LEM domain"/>
    <property type="match status" value="1"/>
</dbReference>
<comment type="subunit">
    <text evidence="14">Interacts with BAF/BANF1. Interacts with protein phosphatase 2A (PP2A) components PPP2C (PPP2CA or PPP2CB) and PPP2R1A.</text>
</comment>
<dbReference type="PROSITE" id="PS50954">
    <property type="entry name" value="LEM"/>
    <property type="match status" value="1"/>
</dbReference>
<protein>
    <recommendedName>
        <fullName evidence="15">Ankyrin repeat and LEM domain-containing protein 2</fullName>
    </recommendedName>
    <alternativeName>
        <fullName evidence="16">LEM domain-containing protein 4</fullName>
    </alternativeName>
</protein>
<accession>A0A8C7V534</accession>
<evidence type="ECO:0000259" key="18">
    <source>
        <dbReference type="PROSITE" id="PS50954"/>
    </source>
</evidence>